<keyword evidence="4" id="KW-1185">Reference proteome</keyword>
<dbReference type="InterPro" id="IPR024467">
    <property type="entry name" value="Xre/MbcA/ParS-like_toxin-bd"/>
</dbReference>
<proteinExistence type="predicted"/>
<name>A0ABW7A2C6_9HYPH</name>
<organism evidence="3 4">
    <name type="scientific">Xanthobacter oligotrophicus</name>
    <dbReference type="NCBI Taxonomy" id="2607286"/>
    <lineage>
        <taxon>Bacteria</taxon>
        <taxon>Pseudomonadati</taxon>
        <taxon>Pseudomonadota</taxon>
        <taxon>Alphaproteobacteria</taxon>
        <taxon>Hyphomicrobiales</taxon>
        <taxon>Xanthobacteraceae</taxon>
        <taxon>Xanthobacter</taxon>
    </lineage>
</organism>
<protein>
    <submittedName>
        <fullName evidence="3">Antitoxin Xre-like helix-turn-helix domain-containing protein</fullName>
    </submittedName>
</protein>
<evidence type="ECO:0000259" key="2">
    <source>
        <dbReference type="Pfam" id="PF20432"/>
    </source>
</evidence>
<comment type="caution">
    <text evidence="3">The sequence shown here is derived from an EMBL/GenBank/DDBJ whole genome shotgun (WGS) entry which is preliminary data.</text>
</comment>
<dbReference type="EMBL" id="JBAFVH010000025">
    <property type="protein sequence ID" value="MFG1375195.1"/>
    <property type="molecule type" value="Genomic_DNA"/>
</dbReference>
<gene>
    <name evidence="3" type="ORF">V5F32_23735</name>
</gene>
<dbReference type="Pfam" id="PF20432">
    <property type="entry name" value="Xre-like-HTH"/>
    <property type="match status" value="1"/>
</dbReference>
<sequence>MENMSVDARAGAGPSRIPVELEAFFAIAEKWRLTTDEQIKLLGSPGRSTFFKWKKDGGAVPPDTTERISQILGIWKSLTILFTNEARGCDWIRHSNDYFDGVSALDVMLTGGVVDLYKVRWYLDAQRGG</sequence>
<accession>A0ABW7A2C6</accession>
<dbReference type="RefSeq" id="WP_393994715.1">
    <property type="nucleotide sequence ID" value="NZ_JBAFVH010000025.1"/>
</dbReference>
<dbReference type="InterPro" id="IPR046847">
    <property type="entry name" value="Xre-like_HTH"/>
</dbReference>
<evidence type="ECO:0000313" key="4">
    <source>
        <dbReference type="Proteomes" id="UP001604002"/>
    </source>
</evidence>
<feature type="domain" description="Antitoxin Xre-like helix-turn-helix" evidence="2">
    <location>
        <begin position="19"/>
        <end position="72"/>
    </location>
</feature>
<evidence type="ECO:0000259" key="1">
    <source>
        <dbReference type="Pfam" id="PF09722"/>
    </source>
</evidence>
<dbReference type="Proteomes" id="UP001604002">
    <property type="component" value="Unassembled WGS sequence"/>
</dbReference>
<feature type="domain" description="Antitoxin Xre/MbcA/ParS-like toxin-binding" evidence="1">
    <location>
        <begin position="77"/>
        <end position="129"/>
    </location>
</feature>
<evidence type="ECO:0000313" key="3">
    <source>
        <dbReference type="EMBL" id="MFG1375195.1"/>
    </source>
</evidence>
<reference evidence="3 4" key="1">
    <citation type="submission" date="2024-02" db="EMBL/GenBank/DDBJ databases">
        <title>Expansion and revision of Xanthobacter and proposal of Roseixanthobacter gen. nov.</title>
        <authorList>
            <person name="Soltysiak M.P.M."/>
            <person name="Jalihal A."/>
            <person name="Ory A."/>
            <person name="Chrisophersen C."/>
            <person name="Lee A.D."/>
            <person name="Boulton J."/>
            <person name="Springer M."/>
        </authorList>
    </citation>
    <scope>NUCLEOTIDE SEQUENCE [LARGE SCALE GENOMIC DNA]</scope>
    <source>
        <strain evidence="3 4">23A</strain>
    </source>
</reference>
<dbReference type="Pfam" id="PF09722">
    <property type="entry name" value="Xre_MbcA_ParS_C"/>
    <property type="match status" value="1"/>
</dbReference>